<gene>
    <name evidence="1" type="ORF">Pmani_015713</name>
</gene>
<evidence type="ECO:0000313" key="2">
    <source>
        <dbReference type="Proteomes" id="UP001292094"/>
    </source>
</evidence>
<protein>
    <submittedName>
        <fullName evidence="1">Uncharacterized protein</fullName>
    </submittedName>
</protein>
<comment type="caution">
    <text evidence="1">The sequence shown here is derived from an EMBL/GenBank/DDBJ whole genome shotgun (WGS) entry which is preliminary data.</text>
</comment>
<evidence type="ECO:0000313" key="1">
    <source>
        <dbReference type="EMBL" id="KAK4312888.1"/>
    </source>
</evidence>
<accession>A0AAE1U747</accession>
<name>A0AAE1U747_9EUCA</name>
<organism evidence="1 2">
    <name type="scientific">Petrolisthes manimaculis</name>
    <dbReference type="NCBI Taxonomy" id="1843537"/>
    <lineage>
        <taxon>Eukaryota</taxon>
        <taxon>Metazoa</taxon>
        <taxon>Ecdysozoa</taxon>
        <taxon>Arthropoda</taxon>
        <taxon>Crustacea</taxon>
        <taxon>Multicrustacea</taxon>
        <taxon>Malacostraca</taxon>
        <taxon>Eumalacostraca</taxon>
        <taxon>Eucarida</taxon>
        <taxon>Decapoda</taxon>
        <taxon>Pleocyemata</taxon>
        <taxon>Anomura</taxon>
        <taxon>Galatheoidea</taxon>
        <taxon>Porcellanidae</taxon>
        <taxon>Petrolisthes</taxon>
    </lineage>
</organism>
<dbReference type="AlphaFoldDB" id="A0AAE1U747"/>
<keyword evidence="2" id="KW-1185">Reference proteome</keyword>
<sequence>MFTKLNQTSVRVLAPPVVISDISIYNDFDCMCTEAHIAAPNIRQDLQVKDSKLRATVDYRCRINAVSAVPYCDA</sequence>
<dbReference type="EMBL" id="JAWZYT010001367">
    <property type="protein sequence ID" value="KAK4312888.1"/>
    <property type="molecule type" value="Genomic_DNA"/>
</dbReference>
<reference evidence="1" key="1">
    <citation type="submission" date="2023-11" db="EMBL/GenBank/DDBJ databases">
        <title>Genome assemblies of two species of porcelain crab, Petrolisthes cinctipes and Petrolisthes manimaculis (Anomura: Porcellanidae).</title>
        <authorList>
            <person name="Angst P."/>
        </authorList>
    </citation>
    <scope>NUCLEOTIDE SEQUENCE</scope>
    <source>
        <strain evidence="1">PB745_02</strain>
        <tissue evidence="1">Gill</tissue>
    </source>
</reference>
<proteinExistence type="predicted"/>
<dbReference type="Proteomes" id="UP001292094">
    <property type="component" value="Unassembled WGS sequence"/>
</dbReference>